<sequence length="133" mass="14888">MMKTFLSSITFFGLGITLLSMHSNHLVVAQNSKSEEFIARGTEPFWSVTVGKSAIIFSSPDKPKQTFLYTKPLTAQGRPADLVRVYRLKNRENSILIIKQVDTCSDGMSDKNYPYSAIFILGNQVFEGCAEKK</sequence>
<gene>
    <name evidence="1" type="ORF">NIES37_22720</name>
</gene>
<dbReference type="EMBL" id="AP018248">
    <property type="protein sequence ID" value="BAY98322.1"/>
    <property type="molecule type" value="Genomic_DNA"/>
</dbReference>
<evidence type="ECO:0000313" key="1">
    <source>
        <dbReference type="EMBL" id="BAY98322.1"/>
    </source>
</evidence>
<organism evidence="1 2">
    <name type="scientific">Tolypothrix tenuis PCC 7101</name>
    <dbReference type="NCBI Taxonomy" id="231146"/>
    <lineage>
        <taxon>Bacteria</taxon>
        <taxon>Bacillati</taxon>
        <taxon>Cyanobacteriota</taxon>
        <taxon>Cyanophyceae</taxon>
        <taxon>Nostocales</taxon>
        <taxon>Tolypothrichaceae</taxon>
        <taxon>Tolypothrix</taxon>
    </lineage>
</organism>
<dbReference type="KEGG" id="ttq:NIES37_22720"/>
<keyword evidence="2" id="KW-1185">Reference proteome</keyword>
<accession>A0A1Z4MXZ5</accession>
<evidence type="ECO:0000313" key="2">
    <source>
        <dbReference type="Proteomes" id="UP000218785"/>
    </source>
</evidence>
<proteinExistence type="predicted"/>
<protein>
    <submittedName>
        <fullName evidence="1">Uncharacterized protein</fullName>
    </submittedName>
</protein>
<reference evidence="1 2" key="1">
    <citation type="submission" date="2017-06" db="EMBL/GenBank/DDBJ databases">
        <title>Genome sequencing of cyanobaciteial culture collection at National Institute for Environmental Studies (NIES).</title>
        <authorList>
            <person name="Hirose Y."/>
            <person name="Shimura Y."/>
            <person name="Fujisawa T."/>
            <person name="Nakamura Y."/>
            <person name="Kawachi M."/>
        </authorList>
    </citation>
    <scope>NUCLEOTIDE SEQUENCE [LARGE SCALE GENOMIC DNA]</scope>
    <source>
        <strain evidence="1 2">NIES-37</strain>
    </source>
</reference>
<name>A0A1Z4MXZ5_9CYAN</name>
<dbReference type="AlphaFoldDB" id="A0A1Z4MXZ5"/>
<dbReference type="Proteomes" id="UP000218785">
    <property type="component" value="Chromosome"/>
</dbReference>